<dbReference type="OrthoDB" id="10283611at2759"/>
<protein>
    <submittedName>
        <fullName evidence="1">Uncharacterized protein</fullName>
    </submittedName>
</protein>
<dbReference type="AlphaFoldDB" id="A0A366R279"/>
<reference evidence="1 2" key="1">
    <citation type="submission" date="2018-06" db="EMBL/GenBank/DDBJ databases">
        <title>Fusarium incarnatum-equiseti species complex species 28.</title>
        <authorList>
            <person name="Gardiner D.M."/>
        </authorList>
    </citation>
    <scope>NUCLEOTIDE SEQUENCE [LARGE SCALE GENOMIC DNA]</scope>
    <source>
        <strain evidence="1 2">FIESC_28</strain>
    </source>
</reference>
<evidence type="ECO:0000313" key="2">
    <source>
        <dbReference type="Proteomes" id="UP000253153"/>
    </source>
</evidence>
<accession>A0A366R279</accession>
<organism evidence="1 2">
    <name type="scientific">Fusarium coffeatum</name>
    <dbReference type="NCBI Taxonomy" id="231269"/>
    <lineage>
        <taxon>Eukaryota</taxon>
        <taxon>Fungi</taxon>
        <taxon>Dikarya</taxon>
        <taxon>Ascomycota</taxon>
        <taxon>Pezizomycotina</taxon>
        <taxon>Sordariomycetes</taxon>
        <taxon>Hypocreomycetidae</taxon>
        <taxon>Hypocreales</taxon>
        <taxon>Nectriaceae</taxon>
        <taxon>Fusarium</taxon>
        <taxon>Fusarium incarnatum-equiseti species complex</taxon>
    </lineage>
</organism>
<dbReference type="RefSeq" id="XP_031012683.1">
    <property type="nucleotide sequence ID" value="XM_031163260.1"/>
</dbReference>
<proteinExistence type="predicted"/>
<name>A0A366R279_9HYPO</name>
<gene>
    <name evidence="1" type="ORF">FIESC28_09123</name>
</gene>
<evidence type="ECO:0000313" key="1">
    <source>
        <dbReference type="EMBL" id="RBR11239.1"/>
    </source>
</evidence>
<dbReference type="GeneID" id="41998556"/>
<dbReference type="Proteomes" id="UP000253153">
    <property type="component" value="Unassembled WGS sequence"/>
</dbReference>
<keyword evidence="2" id="KW-1185">Reference proteome</keyword>
<sequence>MCKVTHYVCDCCEKLIDRLWSQCHYAPRDIYACMNLDTRVSRAMYCESCDEALRFPVKKPKPRWYQYLLDPHLLITKWREYKAQRKARREAIIEQRKEIAQEREYIAHRNVAEKVHPKVYERARRKSIEKRDIAEREHEAFLESLDEVEREAFFKAQREAQREAYEKWKIDQRKFQAMLEEFERGW</sequence>
<comment type="caution">
    <text evidence="1">The sequence shown here is derived from an EMBL/GenBank/DDBJ whole genome shotgun (WGS) entry which is preliminary data.</text>
</comment>
<dbReference type="EMBL" id="QKXC01000216">
    <property type="protein sequence ID" value="RBR11239.1"/>
    <property type="molecule type" value="Genomic_DNA"/>
</dbReference>